<gene>
    <name evidence="1" type="ORF">V2J94_46460</name>
</gene>
<accession>A0ABU7QCU6</accession>
<dbReference type="Proteomes" id="UP001354709">
    <property type="component" value="Unassembled WGS sequence"/>
</dbReference>
<protein>
    <submittedName>
        <fullName evidence="1">Tetratricopeptide repeat protein</fullName>
    </submittedName>
</protein>
<evidence type="ECO:0000313" key="1">
    <source>
        <dbReference type="EMBL" id="MEE4599173.1"/>
    </source>
</evidence>
<keyword evidence="2" id="KW-1185">Reference proteome</keyword>
<sequence>HDEAIERMGEALGLYDELIHEQPGSDELLWRKAWTLVNVAQALWGKPDHAQGAQRAVEATELLRRLATTKPTYRTGLAQWLVFPAGTYLMGSGRHDEAIERMGEALGLYDELIHEEPGSDELLWRKAWTLVNVAQALWGKPDHDQGAERAVEATDLLRQLATENPGRYRGGLGDWLMFPTIPYLRQSGRRDQALARAREAVDIFTALNATDPVTYGPKLAAAKKLLDEC</sequence>
<dbReference type="InterPro" id="IPR011990">
    <property type="entry name" value="TPR-like_helical_dom_sf"/>
</dbReference>
<dbReference type="Gene3D" id="1.25.40.10">
    <property type="entry name" value="Tetratricopeptide repeat domain"/>
    <property type="match status" value="1"/>
</dbReference>
<proteinExistence type="predicted"/>
<comment type="caution">
    <text evidence="1">The sequence shown here is derived from an EMBL/GenBank/DDBJ whole genome shotgun (WGS) entry which is preliminary data.</text>
</comment>
<organism evidence="1 2">
    <name type="scientific">Streptomyces asiaticus subsp. ignotus</name>
    <dbReference type="NCBI Taxonomy" id="3098222"/>
    <lineage>
        <taxon>Bacteria</taxon>
        <taxon>Bacillati</taxon>
        <taxon>Actinomycetota</taxon>
        <taxon>Actinomycetes</taxon>
        <taxon>Kitasatosporales</taxon>
        <taxon>Streptomycetaceae</taxon>
        <taxon>Streptomyces</taxon>
        <taxon>Streptomyces violaceusniger group</taxon>
    </lineage>
</organism>
<reference evidence="1 2" key="1">
    <citation type="submission" date="2023-11" db="EMBL/GenBank/DDBJ databases">
        <title>30 novel species of actinomycetes from the DSMZ collection.</title>
        <authorList>
            <person name="Nouioui I."/>
        </authorList>
    </citation>
    <scope>NUCLEOTIDE SEQUENCE [LARGE SCALE GENOMIC DNA]</scope>
    <source>
        <strain evidence="1 2">DSM 41524</strain>
    </source>
</reference>
<name>A0ABU7QCU6_9ACTN</name>
<feature type="non-terminal residue" evidence="1">
    <location>
        <position position="1"/>
    </location>
</feature>
<dbReference type="SUPFAM" id="SSF48452">
    <property type="entry name" value="TPR-like"/>
    <property type="match status" value="2"/>
</dbReference>
<dbReference type="EMBL" id="JAZBJO010000067">
    <property type="protein sequence ID" value="MEE4599173.1"/>
    <property type="molecule type" value="Genomic_DNA"/>
</dbReference>
<evidence type="ECO:0000313" key="2">
    <source>
        <dbReference type="Proteomes" id="UP001354709"/>
    </source>
</evidence>